<name>A0ABT8SDP0_9BURK</name>
<dbReference type="RefSeq" id="WP_301815277.1">
    <property type="nucleotide sequence ID" value="NZ_JAUJZH010000034.1"/>
</dbReference>
<reference evidence="1" key="1">
    <citation type="submission" date="2023-06" db="EMBL/GenBank/DDBJ databases">
        <authorList>
            <person name="Jiang Y."/>
            <person name="Liu Q."/>
        </authorList>
    </citation>
    <scope>NUCLEOTIDE SEQUENCE</scope>
    <source>
        <strain evidence="1">CGMCC 1.12090</strain>
    </source>
</reference>
<protein>
    <submittedName>
        <fullName evidence="1">Uncharacterized protein</fullName>
    </submittedName>
</protein>
<keyword evidence="2" id="KW-1185">Reference proteome</keyword>
<accession>A0ABT8SDP0</accession>
<sequence>MGKVLDKRTADSRVYDIDCTDLLATGETISSVTSVTADQGTLTFGSPSINAAPIAYADGRTAAIGKVIQVQISAGTIPTGQSNLQCTVRALFATNVSPAVEATVVLRLIDTPNMY</sequence>
<comment type="caution">
    <text evidence="1">The sequence shown here is derived from an EMBL/GenBank/DDBJ whole genome shotgun (WGS) entry which is preliminary data.</text>
</comment>
<organism evidence="1 2">
    <name type="scientific">Variovorax ginsengisoli</name>
    <dbReference type="NCBI Taxonomy" id="363844"/>
    <lineage>
        <taxon>Bacteria</taxon>
        <taxon>Pseudomonadati</taxon>
        <taxon>Pseudomonadota</taxon>
        <taxon>Betaproteobacteria</taxon>
        <taxon>Burkholderiales</taxon>
        <taxon>Comamonadaceae</taxon>
        <taxon>Variovorax</taxon>
    </lineage>
</organism>
<proteinExistence type="predicted"/>
<evidence type="ECO:0000313" key="2">
    <source>
        <dbReference type="Proteomes" id="UP001169027"/>
    </source>
</evidence>
<dbReference type="EMBL" id="JAUKVY010000034">
    <property type="protein sequence ID" value="MDO1537028.1"/>
    <property type="molecule type" value="Genomic_DNA"/>
</dbReference>
<dbReference type="Proteomes" id="UP001169027">
    <property type="component" value="Unassembled WGS sequence"/>
</dbReference>
<gene>
    <name evidence="1" type="ORF">Q2T77_32655</name>
</gene>
<evidence type="ECO:0000313" key="1">
    <source>
        <dbReference type="EMBL" id="MDO1537028.1"/>
    </source>
</evidence>